<organism evidence="2 3">
    <name type="scientific">Devosia enhydra</name>
    <dbReference type="NCBI Taxonomy" id="665118"/>
    <lineage>
        <taxon>Bacteria</taxon>
        <taxon>Pseudomonadati</taxon>
        <taxon>Pseudomonadota</taxon>
        <taxon>Alphaproteobacteria</taxon>
        <taxon>Hyphomicrobiales</taxon>
        <taxon>Devosiaceae</taxon>
        <taxon>Devosia</taxon>
    </lineage>
</organism>
<accession>A0A1K2HUL5</accession>
<dbReference type="Proteomes" id="UP000183447">
    <property type="component" value="Unassembled WGS sequence"/>
</dbReference>
<proteinExistence type="predicted"/>
<dbReference type="EMBL" id="FPKU01000001">
    <property type="protein sequence ID" value="SFZ82153.1"/>
    <property type="molecule type" value="Genomic_DNA"/>
</dbReference>
<name>A0A1K2HUL5_9HYPH</name>
<dbReference type="PANTHER" id="PTHR36505">
    <property type="entry name" value="BLR1072 PROTEIN"/>
    <property type="match status" value="1"/>
</dbReference>
<dbReference type="SUPFAM" id="SSF50346">
    <property type="entry name" value="PRC-barrel domain"/>
    <property type="match status" value="1"/>
</dbReference>
<dbReference type="PANTHER" id="PTHR36505:SF1">
    <property type="entry name" value="BLR1072 PROTEIN"/>
    <property type="match status" value="1"/>
</dbReference>
<dbReference type="InterPro" id="IPR027275">
    <property type="entry name" value="PRC-brl_dom"/>
</dbReference>
<dbReference type="AlphaFoldDB" id="A0A1K2HUL5"/>
<dbReference type="OrthoDB" id="7274881at2"/>
<feature type="domain" description="PRC-barrel" evidence="1">
    <location>
        <begin position="11"/>
        <end position="87"/>
    </location>
</feature>
<evidence type="ECO:0000259" key="1">
    <source>
        <dbReference type="Pfam" id="PF05239"/>
    </source>
</evidence>
<dbReference type="InterPro" id="IPR011033">
    <property type="entry name" value="PRC_barrel-like_sf"/>
</dbReference>
<evidence type="ECO:0000313" key="2">
    <source>
        <dbReference type="EMBL" id="SFZ82153.1"/>
    </source>
</evidence>
<dbReference type="RefSeq" id="WP_072339391.1">
    <property type="nucleotide sequence ID" value="NZ_FPKU01000001.1"/>
</dbReference>
<dbReference type="Gene3D" id="2.30.30.240">
    <property type="entry name" value="PRC-barrel domain"/>
    <property type="match status" value="1"/>
</dbReference>
<dbReference type="Pfam" id="PF05239">
    <property type="entry name" value="PRC"/>
    <property type="match status" value="1"/>
</dbReference>
<gene>
    <name evidence="2" type="ORF">SAMN02983003_0909</name>
</gene>
<sequence length="121" mass="13579">MTTLSGHTAAIRASRVIGTDVKDQTGKTIGKIEDVVLDKTDNAIMFAVIGFGGFLGIGEKFHPVPWAVLDFNPEYDAYVVPYTKEQLEAAPHDSISELTREDGRAHRDQAYDYYKVPRYWN</sequence>
<keyword evidence="3" id="KW-1185">Reference proteome</keyword>
<dbReference type="STRING" id="665118.SAMN02983003_0909"/>
<evidence type="ECO:0000313" key="3">
    <source>
        <dbReference type="Proteomes" id="UP000183447"/>
    </source>
</evidence>
<reference evidence="2 3" key="1">
    <citation type="submission" date="2016-11" db="EMBL/GenBank/DDBJ databases">
        <authorList>
            <person name="Jaros S."/>
            <person name="Januszkiewicz K."/>
            <person name="Wedrychowicz H."/>
        </authorList>
    </citation>
    <scope>NUCLEOTIDE SEQUENCE [LARGE SCALE GENOMIC DNA]</scope>
    <source>
        <strain evidence="2 3">ATCC 23634</strain>
    </source>
</reference>
<protein>
    <submittedName>
        <fullName evidence="2">Sporulation protein YlmC, PRC-barrel domain family</fullName>
    </submittedName>
</protein>